<dbReference type="Pfam" id="PF01121">
    <property type="entry name" value="CoaE"/>
    <property type="match status" value="1"/>
</dbReference>
<dbReference type="InterPro" id="IPR027417">
    <property type="entry name" value="P-loop_NTPase"/>
</dbReference>
<evidence type="ECO:0000256" key="4">
    <source>
        <dbReference type="ARBA" id="ARBA00022993"/>
    </source>
</evidence>
<comment type="pathway">
    <text evidence="5">Cofactor biosynthesis; coenzyme A biosynthesis; CoA from (R)-pantothenate: step 5/5.</text>
</comment>
<evidence type="ECO:0000256" key="2">
    <source>
        <dbReference type="ARBA" id="ARBA00022741"/>
    </source>
</evidence>
<dbReference type="InterPro" id="IPR001977">
    <property type="entry name" value="Depp_CoAkinase"/>
</dbReference>
<evidence type="ECO:0000256" key="5">
    <source>
        <dbReference type="HAMAP-Rule" id="MF_00376"/>
    </source>
</evidence>
<comment type="similarity">
    <text evidence="1 5">Belongs to the CoaE family.</text>
</comment>
<keyword evidence="5 7" id="KW-0418">Kinase</keyword>
<sequence>MLKIGITGGIGVGKTVVCRLFQLLGIPVYDADTRAKWVMHHNQILKKELTEAFGADAYNKAGELNRTYLAGVVFNNPERLAQLNGLVHPRVGEDFTDWLKAHAGAPYIIKEAALMYESESWRQMDQIITVYAPMDVRIKRLLQRDPHRTEADIRAIIGKQLKEEEKMKRADYVIYNDDKQLLIPQVLTLHEKFLAQSSAATAGA</sequence>
<proteinExistence type="inferred from homology"/>
<dbReference type="Gene3D" id="3.40.50.300">
    <property type="entry name" value="P-loop containing nucleotide triphosphate hydrolases"/>
    <property type="match status" value="1"/>
</dbReference>
<feature type="binding site" evidence="5">
    <location>
        <begin position="11"/>
        <end position="16"/>
    </location>
    <ligand>
        <name>ATP</name>
        <dbReference type="ChEBI" id="CHEBI:30616"/>
    </ligand>
</feature>
<dbReference type="GO" id="GO:0004140">
    <property type="term" value="F:dephospho-CoA kinase activity"/>
    <property type="evidence" value="ECO:0007669"/>
    <property type="project" value="UniProtKB-EC"/>
</dbReference>
<dbReference type="PANTHER" id="PTHR10695:SF46">
    <property type="entry name" value="BIFUNCTIONAL COENZYME A SYNTHASE-RELATED"/>
    <property type="match status" value="1"/>
</dbReference>
<dbReference type="PANTHER" id="PTHR10695">
    <property type="entry name" value="DEPHOSPHO-COA KINASE-RELATED"/>
    <property type="match status" value="1"/>
</dbReference>
<keyword evidence="5 7" id="KW-0808">Transferase</keyword>
<comment type="catalytic activity">
    <reaction evidence="5">
        <text>3'-dephospho-CoA + ATP = ADP + CoA + H(+)</text>
        <dbReference type="Rhea" id="RHEA:18245"/>
        <dbReference type="ChEBI" id="CHEBI:15378"/>
        <dbReference type="ChEBI" id="CHEBI:30616"/>
        <dbReference type="ChEBI" id="CHEBI:57287"/>
        <dbReference type="ChEBI" id="CHEBI:57328"/>
        <dbReference type="ChEBI" id="CHEBI:456216"/>
        <dbReference type="EC" id="2.7.1.24"/>
    </reaction>
</comment>
<keyword evidence="4 5" id="KW-0173">Coenzyme A biosynthesis</keyword>
<reference evidence="8" key="1">
    <citation type="journal article" date="2019" name="Int. J. Syst. Evol. Microbiol.">
        <title>The Global Catalogue of Microorganisms (GCM) 10K type strain sequencing project: providing services to taxonomists for standard genome sequencing and annotation.</title>
        <authorList>
            <consortium name="The Broad Institute Genomics Platform"/>
            <consortium name="The Broad Institute Genome Sequencing Center for Infectious Disease"/>
            <person name="Wu L."/>
            <person name="Ma J."/>
        </authorList>
    </citation>
    <scope>NUCLEOTIDE SEQUENCE [LARGE SCALE GENOMIC DNA]</scope>
    <source>
        <strain evidence="8">CGMCC 4.1782</strain>
    </source>
</reference>
<keyword evidence="8" id="KW-1185">Reference proteome</keyword>
<dbReference type="NCBIfam" id="TIGR00152">
    <property type="entry name" value="dephospho-CoA kinase"/>
    <property type="match status" value="1"/>
</dbReference>
<protein>
    <recommendedName>
        <fullName evidence="5 6">Dephospho-CoA kinase</fullName>
        <ecNumber evidence="5 6">2.7.1.24</ecNumber>
    </recommendedName>
    <alternativeName>
        <fullName evidence="5">Dephosphocoenzyme A kinase</fullName>
    </alternativeName>
</protein>
<organism evidence="7 8">
    <name type="scientific">Pontibacter ruber</name>
    <dbReference type="NCBI Taxonomy" id="1343895"/>
    <lineage>
        <taxon>Bacteria</taxon>
        <taxon>Pseudomonadati</taxon>
        <taxon>Bacteroidota</taxon>
        <taxon>Cytophagia</taxon>
        <taxon>Cytophagales</taxon>
        <taxon>Hymenobacteraceae</taxon>
        <taxon>Pontibacter</taxon>
    </lineage>
</organism>
<dbReference type="SUPFAM" id="SSF52540">
    <property type="entry name" value="P-loop containing nucleoside triphosphate hydrolases"/>
    <property type="match status" value="1"/>
</dbReference>
<evidence type="ECO:0000256" key="3">
    <source>
        <dbReference type="ARBA" id="ARBA00022840"/>
    </source>
</evidence>
<name>A0ABW5CX28_9BACT</name>
<dbReference type="PROSITE" id="PS51219">
    <property type="entry name" value="DPCK"/>
    <property type="match status" value="1"/>
</dbReference>
<comment type="caution">
    <text evidence="7">The sequence shown here is derived from an EMBL/GenBank/DDBJ whole genome shotgun (WGS) entry which is preliminary data.</text>
</comment>
<comment type="function">
    <text evidence="5">Catalyzes the phosphorylation of the 3'-hydroxyl group of dephosphocoenzyme A to form coenzyme A.</text>
</comment>
<keyword evidence="2 5" id="KW-0547">Nucleotide-binding</keyword>
<comment type="subcellular location">
    <subcellularLocation>
        <location evidence="5">Cytoplasm</location>
    </subcellularLocation>
</comment>
<dbReference type="RefSeq" id="WP_250428397.1">
    <property type="nucleotide sequence ID" value="NZ_JALPRR010000001.1"/>
</dbReference>
<keyword evidence="5" id="KW-0963">Cytoplasm</keyword>
<evidence type="ECO:0000256" key="1">
    <source>
        <dbReference type="ARBA" id="ARBA00009018"/>
    </source>
</evidence>
<accession>A0ABW5CX28</accession>
<dbReference type="CDD" id="cd02022">
    <property type="entry name" value="DPCK"/>
    <property type="match status" value="1"/>
</dbReference>
<keyword evidence="3 5" id="KW-0067">ATP-binding</keyword>
<gene>
    <name evidence="5 7" type="primary">coaE</name>
    <name evidence="7" type="ORF">ACFSKP_10145</name>
</gene>
<dbReference type="EMBL" id="JBHUIM010000001">
    <property type="protein sequence ID" value="MFD2246615.1"/>
    <property type="molecule type" value="Genomic_DNA"/>
</dbReference>
<evidence type="ECO:0000313" key="7">
    <source>
        <dbReference type="EMBL" id="MFD2246615.1"/>
    </source>
</evidence>
<evidence type="ECO:0000313" key="8">
    <source>
        <dbReference type="Proteomes" id="UP001597374"/>
    </source>
</evidence>
<dbReference type="Proteomes" id="UP001597374">
    <property type="component" value="Unassembled WGS sequence"/>
</dbReference>
<dbReference type="EC" id="2.7.1.24" evidence="5 6"/>
<dbReference type="HAMAP" id="MF_00376">
    <property type="entry name" value="Dephospho_CoA_kinase"/>
    <property type="match status" value="1"/>
</dbReference>
<evidence type="ECO:0000256" key="6">
    <source>
        <dbReference type="NCBIfam" id="TIGR00152"/>
    </source>
</evidence>